<reference evidence="2 3" key="1">
    <citation type="journal article" date="2021" name="Elife">
        <title>Chloroplast acquisition without the gene transfer in kleptoplastic sea slugs, Plakobranchus ocellatus.</title>
        <authorList>
            <person name="Maeda T."/>
            <person name="Takahashi S."/>
            <person name="Yoshida T."/>
            <person name="Shimamura S."/>
            <person name="Takaki Y."/>
            <person name="Nagai Y."/>
            <person name="Toyoda A."/>
            <person name="Suzuki Y."/>
            <person name="Arimoto A."/>
            <person name="Ishii H."/>
            <person name="Satoh N."/>
            <person name="Nishiyama T."/>
            <person name="Hasebe M."/>
            <person name="Maruyama T."/>
            <person name="Minagawa J."/>
            <person name="Obokata J."/>
            <person name="Shigenobu S."/>
        </authorList>
    </citation>
    <scope>NUCLEOTIDE SEQUENCE [LARGE SCALE GENOMIC DNA]</scope>
</reference>
<evidence type="ECO:0000313" key="3">
    <source>
        <dbReference type="Proteomes" id="UP000735302"/>
    </source>
</evidence>
<dbReference type="Proteomes" id="UP000735302">
    <property type="component" value="Unassembled WGS sequence"/>
</dbReference>
<feature type="signal peptide" evidence="1">
    <location>
        <begin position="1"/>
        <end position="36"/>
    </location>
</feature>
<keyword evidence="1" id="KW-0732">Signal</keyword>
<evidence type="ECO:0000313" key="2">
    <source>
        <dbReference type="EMBL" id="GFO25048.1"/>
    </source>
</evidence>
<gene>
    <name evidence="2" type="ORF">PoB_005155300</name>
</gene>
<evidence type="ECO:0000256" key="1">
    <source>
        <dbReference type="SAM" id="SignalP"/>
    </source>
</evidence>
<organism evidence="2 3">
    <name type="scientific">Plakobranchus ocellatus</name>
    <dbReference type="NCBI Taxonomy" id="259542"/>
    <lineage>
        <taxon>Eukaryota</taxon>
        <taxon>Metazoa</taxon>
        <taxon>Spiralia</taxon>
        <taxon>Lophotrochozoa</taxon>
        <taxon>Mollusca</taxon>
        <taxon>Gastropoda</taxon>
        <taxon>Heterobranchia</taxon>
        <taxon>Euthyneura</taxon>
        <taxon>Panpulmonata</taxon>
        <taxon>Sacoglossa</taxon>
        <taxon>Placobranchoidea</taxon>
        <taxon>Plakobranchidae</taxon>
        <taxon>Plakobranchus</taxon>
    </lineage>
</organism>
<proteinExistence type="predicted"/>
<protein>
    <submittedName>
        <fullName evidence="2">Uncharacterized protein</fullName>
    </submittedName>
</protein>
<feature type="chain" id="PRO_5043708122" evidence="1">
    <location>
        <begin position="37"/>
        <end position="169"/>
    </location>
</feature>
<accession>A0AAV4C243</accession>
<keyword evidence="3" id="KW-1185">Reference proteome</keyword>
<comment type="caution">
    <text evidence="2">The sequence shown here is derived from an EMBL/GenBank/DDBJ whole genome shotgun (WGS) entry which is preliminary data.</text>
</comment>
<dbReference type="AlphaFoldDB" id="A0AAV4C243"/>
<dbReference type="EMBL" id="BLXT01005682">
    <property type="protein sequence ID" value="GFO25048.1"/>
    <property type="molecule type" value="Genomic_DNA"/>
</dbReference>
<dbReference type="PROSITE" id="PS51257">
    <property type="entry name" value="PROKAR_LIPOPROTEIN"/>
    <property type="match status" value="1"/>
</dbReference>
<sequence length="169" mass="18925">MYSLRRDSFCLHPFWQLITARTAVLLILLLAGSCLSQPDATSPSPFCPKKCVCENLKMEETAGLGSQLLASCKDAGLLDIFTELDPVHTRALYLSRVKGFVKLGKSRMVDLQATRLLKLKIINSGIKVGDLIVINEYYVGFRIEMKRGAVESVKFICLRIQILVPIFFI</sequence>
<name>A0AAV4C243_9GAST</name>